<evidence type="ECO:0000313" key="4">
    <source>
        <dbReference type="Proteomes" id="UP001357223"/>
    </source>
</evidence>
<dbReference type="InterPro" id="IPR052513">
    <property type="entry name" value="Thioester_dehydratase-like"/>
</dbReference>
<reference evidence="3 4" key="1">
    <citation type="submission" date="2023-10" db="EMBL/GenBank/DDBJ databases">
        <title>Niallia locisalis sp.nov. isolated from a salt pond sample.</title>
        <authorList>
            <person name="Li X.-J."/>
            <person name="Dong L."/>
        </authorList>
    </citation>
    <scope>NUCLEOTIDE SEQUENCE [LARGE SCALE GENOMIC DNA]</scope>
    <source>
        <strain evidence="3 4">DSM 29761</strain>
    </source>
</reference>
<dbReference type="InterPro" id="IPR022002">
    <property type="entry name" value="ChsH2_Znr"/>
</dbReference>
<dbReference type="EMBL" id="CP137640">
    <property type="protein sequence ID" value="WVX79547.1"/>
    <property type="molecule type" value="Genomic_DNA"/>
</dbReference>
<dbReference type="PANTHER" id="PTHR34075:SF5">
    <property type="entry name" value="BLR3430 PROTEIN"/>
    <property type="match status" value="1"/>
</dbReference>
<dbReference type="RefSeq" id="WP_338448481.1">
    <property type="nucleotide sequence ID" value="NZ_CP137640.1"/>
</dbReference>
<evidence type="ECO:0000313" key="3">
    <source>
        <dbReference type="EMBL" id="WVX79547.1"/>
    </source>
</evidence>
<name>A0ABZ2C7K3_9BACI</name>
<feature type="domain" description="ChsH2 rubredoxin-like zinc ribbon" evidence="2">
    <location>
        <begin position="19"/>
        <end position="54"/>
    </location>
</feature>
<dbReference type="Proteomes" id="UP001357223">
    <property type="component" value="Chromosome"/>
</dbReference>
<dbReference type="PANTHER" id="PTHR34075">
    <property type="entry name" value="BLR3430 PROTEIN"/>
    <property type="match status" value="1"/>
</dbReference>
<dbReference type="Gene3D" id="6.10.30.10">
    <property type="match status" value="1"/>
</dbReference>
<evidence type="ECO:0000259" key="1">
    <source>
        <dbReference type="Pfam" id="PF01796"/>
    </source>
</evidence>
<keyword evidence="4" id="KW-1185">Reference proteome</keyword>
<accession>A0ABZ2C7K3</accession>
<proteinExistence type="predicted"/>
<dbReference type="Pfam" id="PF12172">
    <property type="entry name" value="zf-ChsH2"/>
    <property type="match status" value="1"/>
</dbReference>
<sequence length="136" mass="15653">MMEHSKLIPVPTIETKPYWDACQQKKLSVQKCEACGHIQFYPRIMCTECSSRNVSWTEVSGEAKVITYTIVHRPILDAYKEEAPYILSILKLNEGPTMMTNIINCPLNEVHCGMKVEVTFKNWGEDFLVPVFEPRD</sequence>
<dbReference type="InterPro" id="IPR012340">
    <property type="entry name" value="NA-bd_OB-fold"/>
</dbReference>
<gene>
    <name evidence="3" type="ORF">R4Z09_19945</name>
</gene>
<evidence type="ECO:0000259" key="2">
    <source>
        <dbReference type="Pfam" id="PF12172"/>
    </source>
</evidence>
<dbReference type="InterPro" id="IPR002878">
    <property type="entry name" value="ChsH2_C"/>
</dbReference>
<dbReference type="Pfam" id="PF01796">
    <property type="entry name" value="OB_ChsH2_C"/>
    <property type="match status" value="1"/>
</dbReference>
<feature type="domain" description="ChsH2 C-terminal OB-fold" evidence="1">
    <location>
        <begin position="56"/>
        <end position="121"/>
    </location>
</feature>
<dbReference type="SUPFAM" id="SSF50249">
    <property type="entry name" value="Nucleic acid-binding proteins"/>
    <property type="match status" value="1"/>
</dbReference>
<organism evidence="3 4">
    <name type="scientific">Niallia oryzisoli</name>
    <dbReference type="NCBI Taxonomy" id="1737571"/>
    <lineage>
        <taxon>Bacteria</taxon>
        <taxon>Bacillati</taxon>
        <taxon>Bacillota</taxon>
        <taxon>Bacilli</taxon>
        <taxon>Bacillales</taxon>
        <taxon>Bacillaceae</taxon>
        <taxon>Niallia</taxon>
    </lineage>
</organism>
<protein>
    <submittedName>
        <fullName evidence="3">Zn-ribbon domain-containing OB-fold protein</fullName>
    </submittedName>
</protein>